<dbReference type="Pfam" id="PF09912">
    <property type="entry name" value="DUF2141"/>
    <property type="match status" value="1"/>
</dbReference>
<dbReference type="EMBL" id="BSNX01000026">
    <property type="protein sequence ID" value="GLQ73013.1"/>
    <property type="molecule type" value="Genomic_DNA"/>
</dbReference>
<organism evidence="1 2">
    <name type="scientific">Vibrio penaeicida</name>
    <dbReference type="NCBI Taxonomy" id="104609"/>
    <lineage>
        <taxon>Bacteria</taxon>
        <taxon>Pseudomonadati</taxon>
        <taxon>Pseudomonadota</taxon>
        <taxon>Gammaproteobacteria</taxon>
        <taxon>Vibrionales</taxon>
        <taxon>Vibrionaceae</taxon>
        <taxon>Vibrio</taxon>
    </lineage>
</organism>
<dbReference type="AlphaFoldDB" id="A0AAV5NRY4"/>
<dbReference type="Proteomes" id="UP001156690">
    <property type="component" value="Unassembled WGS sequence"/>
</dbReference>
<sequence>MGPISEASGIEINVTGIDVDRGGNLIVFIFGEDGFPKIHAKALQTQTQSQLSTAMSFTFDIPQQEIAIKILHDEDEDGKVTKNWTGIYPAEGLGFSKKQKVSLTGAPVFKKSKLVRSEFESGVNIEMVYP</sequence>
<protein>
    <recommendedName>
        <fullName evidence="3">DUF2141 domain-containing protein</fullName>
    </recommendedName>
</protein>
<keyword evidence="2" id="KW-1185">Reference proteome</keyword>
<evidence type="ECO:0000313" key="2">
    <source>
        <dbReference type="Proteomes" id="UP001156690"/>
    </source>
</evidence>
<evidence type="ECO:0008006" key="3">
    <source>
        <dbReference type="Google" id="ProtNLM"/>
    </source>
</evidence>
<accession>A0AAV5NRY4</accession>
<evidence type="ECO:0000313" key="1">
    <source>
        <dbReference type="EMBL" id="GLQ73013.1"/>
    </source>
</evidence>
<dbReference type="RefSeq" id="WP_126610030.1">
    <property type="nucleotide sequence ID" value="NZ_AP025149.1"/>
</dbReference>
<gene>
    <name evidence="1" type="ORF">GCM10007932_23730</name>
</gene>
<dbReference type="InterPro" id="IPR018673">
    <property type="entry name" value="DUF2141"/>
</dbReference>
<comment type="caution">
    <text evidence="1">The sequence shown here is derived from an EMBL/GenBank/DDBJ whole genome shotgun (WGS) entry which is preliminary data.</text>
</comment>
<proteinExistence type="predicted"/>
<reference evidence="2" key="1">
    <citation type="journal article" date="2019" name="Int. J. Syst. Evol. Microbiol.">
        <title>The Global Catalogue of Microorganisms (GCM) 10K type strain sequencing project: providing services to taxonomists for standard genome sequencing and annotation.</title>
        <authorList>
            <consortium name="The Broad Institute Genomics Platform"/>
            <consortium name="The Broad Institute Genome Sequencing Center for Infectious Disease"/>
            <person name="Wu L."/>
            <person name="Ma J."/>
        </authorList>
    </citation>
    <scope>NUCLEOTIDE SEQUENCE [LARGE SCALE GENOMIC DNA]</scope>
    <source>
        <strain evidence="2">NBRC 15640</strain>
    </source>
</reference>
<name>A0AAV5NRY4_9VIBR</name>